<evidence type="ECO:0000313" key="3">
    <source>
        <dbReference type="EMBL" id="SVC61265.1"/>
    </source>
</evidence>
<organism evidence="3">
    <name type="scientific">marine metagenome</name>
    <dbReference type="NCBI Taxonomy" id="408172"/>
    <lineage>
        <taxon>unclassified sequences</taxon>
        <taxon>metagenomes</taxon>
        <taxon>ecological metagenomes</taxon>
    </lineage>
</organism>
<protein>
    <recommendedName>
        <fullName evidence="2">SbsA Ig-like domain-containing protein</fullName>
    </recommendedName>
</protein>
<gene>
    <name evidence="3" type="ORF">METZ01_LOCUS314119</name>
</gene>
<dbReference type="Pfam" id="PF13205">
    <property type="entry name" value="Big_5"/>
    <property type="match status" value="1"/>
</dbReference>
<dbReference type="AlphaFoldDB" id="A0A382NLT4"/>
<dbReference type="InterPro" id="IPR032812">
    <property type="entry name" value="SbsA_Ig"/>
</dbReference>
<keyword evidence="1" id="KW-0732">Signal</keyword>
<proteinExistence type="predicted"/>
<evidence type="ECO:0000256" key="1">
    <source>
        <dbReference type="ARBA" id="ARBA00022729"/>
    </source>
</evidence>
<evidence type="ECO:0000259" key="2">
    <source>
        <dbReference type="Pfam" id="PF13205"/>
    </source>
</evidence>
<feature type="non-terminal residue" evidence="3">
    <location>
        <position position="1"/>
    </location>
</feature>
<sequence length="325" mass="35388">TTDNITWTGYVTPKDNVTGANDTLNSQRNSYNNIKFTVGTNYNDLKGNSGKETKNSNLFVVDTKPPVVEHVQLHDERITTSNNNLVPLDILEDTFDINDVPRCVPINSNIKVVFDYIMDPNFVTANTNIHNTDCDESIQVSSDNFVSCIAMTGNPAASQHDNIRSKKFTLEPAENLDNFTTYKVRVTSSAVERFSAGSRVNFLLLMLSCLEAAGSSGPVIATQVAKLSEETCTVAPQPVLSSAVTKSGSIIKSKTTLMLLLIGTHLGTSFMSNVSSKMSRGTKLLLLVVMRSSCNCTCSTTGGFVSTTKRLLFLVSFPELPFKSL</sequence>
<name>A0A382NLT4_9ZZZZ</name>
<accession>A0A382NLT4</accession>
<dbReference type="EMBL" id="UINC01100874">
    <property type="protein sequence ID" value="SVC61265.1"/>
    <property type="molecule type" value="Genomic_DNA"/>
</dbReference>
<reference evidence="3" key="1">
    <citation type="submission" date="2018-05" db="EMBL/GenBank/DDBJ databases">
        <authorList>
            <person name="Lanie J.A."/>
            <person name="Ng W.-L."/>
            <person name="Kazmierczak K.M."/>
            <person name="Andrzejewski T.M."/>
            <person name="Davidsen T.M."/>
            <person name="Wayne K.J."/>
            <person name="Tettelin H."/>
            <person name="Glass J.I."/>
            <person name="Rusch D."/>
            <person name="Podicherti R."/>
            <person name="Tsui H.-C.T."/>
            <person name="Winkler M.E."/>
        </authorList>
    </citation>
    <scope>NUCLEOTIDE SEQUENCE</scope>
</reference>
<feature type="domain" description="SbsA Ig-like" evidence="2">
    <location>
        <begin position="104"/>
        <end position="191"/>
    </location>
</feature>